<evidence type="ECO:0000313" key="2">
    <source>
        <dbReference type="Proteomes" id="UP000317909"/>
    </source>
</evidence>
<sequence length="77" mass="8595">MPGECGAVKWSVPLRIGLDICIRPRSNQYLADYGMTLHGGGVQRSEVVVPSSTWVGLDWRPEQEPNGLDVTRRRCQV</sequence>
<dbReference type="AlphaFoldDB" id="A0A517TTG4"/>
<organism evidence="1 2">
    <name type="scientific">Lacipirellula limnantheis</name>
    <dbReference type="NCBI Taxonomy" id="2528024"/>
    <lineage>
        <taxon>Bacteria</taxon>
        <taxon>Pseudomonadati</taxon>
        <taxon>Planctomycetota</taxon>
        <taxon>Planctomycetia</taxon>
        <taxon>Pirellulales</taxon>
        <taxon>Lacipirellulaceae</taxon>
        <taxon>Lacipirellula</taxon>
    </lineage>
</organism>
<gene>
    <name evidence="1" type="ORF">I41_08280</name>
</gene>
<name>A0A517TTG4_9BACT</name>
<proteinExistence type="predicted"/>
<evidence type="ECO:0000313" key="1">
    <source>
        <dbReference type="EMBL" id="QDT71668.1"/>
    </source>
</evidence>
<keyword evidence="2" id="KW-1185">Reference proteome</keyword>
<dbReference type="KEGG" id="llh:I41_08280"/>
<reference evidence="1 2" key="1">
    <citation type="submission" date="2019-02" db="EMBL/GenBank/DDBJ databases">
        <title>Deep-cultivation of Planctomycetes and their phenomic and genomic characterization uncovers novel biology.</title>
        <authorList>
            <person name="Wiegand S."/>
            <person name="Jogler M."/>
            <person name="Boedeker C."/>
            <person name="Pinto D."/>
            <person name="Vollmers J."/>
            <person name="Rivas-Marin E."/>
            <person name="Kohn T."/>
            <person name="Peeters S.H."/>
            <person name="Heuer A."/>
            <person name="Rast P."/>
            <person name="Oberbeckmann S."/>
            <person name="Bunk B."/>
            <person name="Jeske O."/>
            <person name="Meyerdierks A."/>
            <person name="Storesund J.E."/>
            <person name="Kallscheuer N."/>
            <person name="Luecker S."/>
            <person name="Lage O.M."/>
            <person name="Pohl T."/>
            <person name="Merkel B.J."/>
            <person name="Hornburger P."/>
            <person name="Mueller R.-W."/>
            <person name="Bruemmer F."/>
            <person name="Labrenz M."/>
            <person name="Spormann A.M."/>
            <person name="Op den Camp H."/>
            <person name="Overmann J."/>
            <person name="Amann R."/>
            <person name="Jetten M.S.M."/>
            <person name="Mascher T."/>
            <person name="Medema M.H."/>
            <person name="Devos D.P."/>
            <person name="Kaster A.-K."/>
            <person name="Ovreas L."/>
            <person name="Rohde M."/>
            <person name="Galperin M.Y."/>
            <person name="Jogler C."/>
        </authorList>
    </citation>
    <scope>NUCLEOTIDE SEQUENCE [LARGE SCALE GENOMIC DNA]</scope>
    <source>
        <strain evidence="1 2">I41</strain>
    </source>
</reference>
<dbReference type="EMBL" id="CP036339">
    <property type="protein sequence ID" value="QDT71668.1"/>
    <property type="molecule type" value="Genomic_DNA"/>
</dbReference>
<dbReference type="Proteomes" id="UP000317909">
    <property type="component" value="Chromosome"/>
</dbReference>
<protein>
    <submittedName>
        <fullName evidence="1">Uncharacterized protein</fullName>
    </submittedName>
</protein>
<accession>A0A517TTG4</accession>